<protein>
    <recommendedName>
        <fullName evidence="6">7,8-dihydroneopterin aldolase</fullName>
        <ecNumber evidence="6">4.1.2.25</ecNumber>
    </recommendedName>
</protein>
<evidence type="ECO:0000256" key="5">
    <source>
        <dbReference type="ARBA" id="ARBA00023239"/>
    </source>
</evidence>
<evidence type="ECO:0000313" key="9">
    <source>
        <dbReference type="Proteomes" id="UP000182412"/>
    </source>
</evidence>
<evidence type="ECO:0000256" key="2">
    <source>
        <dbReference type="ARBA" id="ARBA00005013"/>
    </source>
</evidence>
<dbReference type="SUPFAM" id="SSF55620">
    <property type="entry name" value="Tetrahydrobiopterin biosynthesis enzymes-like"/>
    <property type="match status" value="1"/>
</dbReference>
<keyword evidence="5 6" id="KW-0456">Lyase</keyword>
<comment type="function">
    <text evidence="6">Catalyzes the conversion of 7,8-dihydroneopterin to 6-hydroxymethyl-7,8-dihydropterin.</text>
</comment>
<dbReference type="Pfam" id="PF02152">
    <property type="entry name" value="FolB"/>
    <property type="match status" value="1"/>
</dbReference>
<dbReference type="InterPro" id="IPR043133">
    <property type="entry name" value="GTP-CH-I_C/QueF"/>
</dbReference>
<dbReference type="GO" id="GO:0005737">
    <property type="term" value="C:cytoplasm"/>
    <property type="evidence" value="ECO:0007669"/>
    <property type="project" value="TreeGrafter"/>
</dbReference>
<feature type="domain" description="Dihydroneopterin aldolase/epimerase" evidence="7">
    <location>
        <begin position="4"/>
        <end position="117"/>
    </location>
</feature>
<dbReference type="UniPathway" id="UPA00077">
    <property type="reaction ID" value="UER00154"/>
</dbReference>
<dbReference type="OrthoDB" id="9803748at2"/>
<sequence length="120" mass="13881">MAKVRILNMMFYGFHGVYEYEREQGQKFYIDVEIETQDDKLVETDELKDGVDTAAVYDIVRDITENKRYTMLGTLSAAIGDKLLAKYPHFKTAMARIRKPSVPISGPMDYVEVEVVRHQK</sequence>
<evidence type="ECO:0000313" key="8">
    <source>
        <dbReference type="EMBL" id="SDP17268.1"/>
    </source>
</evidence>
<dbReference type="EMBL" id="FNJQ01000008">
    <property type="protein sequence ID" value="SDP17268.1"/>
    <property type="molecule type" value="Genomic_DNA"/>
</dbReference>
<proteinExistence type="inferred from homology"/>
<dbReference type="InterPro" id="IPR006157">
    <property type="entry name" value="FolB_dom"/>
</dbReference>
<dbReference type="InterPro" id="IPR006156">
    <property type="entry name" value="Dihydroneopterin_aldolase"/>
</dbReference>
<dbReference type="Gene3D" id="3.30.1130.10">
    <property type="match status" value="1"/>
</dbReference>
<evidence type="ECO:0000256" key="6">
    <source>
        <dbReference type="RuleBase" id="RU362079"/>
    </source>
</evidence>
<dbReference type="Proteomes" id="UP000182412">
    <property type="component" value="Unassembled WGS sequence"/>
</dbReference>
<comment type="pathway">
    <text evidence="2 6">Cofactor biosynthesis; tetrahydrofolate biosynthesis; 2-amino-4-hydroxy-6-hydroxymethyl-7,8-dihydropteridine diphosphate from 7,8-dihydroneopterin triphosphate: step 3/4.</text>
</comment>
<name>A0A1H0QKQ9_SELRU</name>
<dbReference type="EC" id="4.1.2.25" evidence="6"/>
<gene>
    <name evidence="8" type="ORF">SAMN05216366_10834</name>
</gene>
<comment type="catalytic activity">
    <reaction evidence="1 6">
        <text>7,8-dihydroneopterin = 6-hydroxymethyl-7,8-dihydropterin + glycolaldehyde</text>
        <dbReference type="Rhea" id="RHEA:10540"/>
        <dbReference type="ChEBI" id="CHEBI:17001"/>
        <dbReference type="ChEBI" id="CHEBI:17071"/>
        <dbReference type="ChEBI" id="CHEBI:44841"/>
        <dbReference type="EC" id="4.1.2.25"/>
    </reaction>
</comment>
<comment type="similarity">
    <text evidence="3 6">Belongs to the DHNA family.</text>
</comment>
<dbReference type="NCBIfam" id="TIGR00525">
    <property type="entry name" value="folB"/>
    <property type="match status" value="1"/>
</dbReference>
<dbReference type="NCBIfam" id="TIGR00526">
    <property type="entry name" value="folB_dom"/>
    <property type="match status" value="1"/>
</dbReference>
<evidence type="ECO:0000256" key="1">
    <source>
        <dbReference type="ARBA" id="ARBA00001353"/>
    </source>
</evidence>
<evidence type="ECO:0000256" key="4">
    <source>
        <dbReference type="ARBA" id="ARBA00022909"/>
    </source>
</evidence>
<evidence type="ECO:0000259" key="7">
    <source>
        <dbReference type="SMART" id="SM00905"/>
    </source>
</evidence>
<reference evidence="8 9" key="1">
    <citation type="submission" date="2016-10" db="EMBL/GenBank/DDBJ databases">
        <authorList>
            <person name="de Groot N.N."/>
        </authorList>
    </citation>
    <scope>NUCLEOTIDE SEQUENCE [LARGE SCALE GENOMIC DNA]</scope>
    <source>
        <strain evidence="8 9">S137</strain>
    </source>
</reference>
<dbReference type="GO" id="GO:0004150">
    <property type="term" value="F:dihydroneopterin aldolase activity"/>
    <property type="evidence" value="ECO:0007669"/>
    <property type="project" value="UniProtKB-UniRule"/>
</dbReference>
<dbReference type="PANTHER" id="PTHR42844:SF1">
    <property type="entry name" value="DIHYDRONEOPTERIN ALDOLASE 1-RELATED"/>
    <property type="match status" value="1"/>
</dbReference>
<organism evidence="8 9">
    <name type="scientific">Selenomonas ruminantium</name>
    <dbReference type="NCBI Taxonomy" id="971"/>
    <lineage>
        <taxon>Bacteria</taxon>
        <taxon>Bacillati</taxon>
        <taxon>Bacillota</taxon>
        <taxon>Negativicutes</taxon>
        <taxon>Selenomonadales</taxon>
        <taxon>Selenomonadaceae</taxon>
        <taxon>Selenomonas</taxon>
    </lineage>
</organism>
<dbReference type="GO" id="GO:0046656">
    <property type="term" value="P:folic acid biosynthetic process"/>
    <property type="evidence" value="ECO:0007669"/>
    <property type="project" value="UniProtKB-UniRule"/>
</dbReference>
<dbReference type="SMART" id="SM00905">
    <property type="entry name" value="FolB"/>
    <property type="match status" value="1"/>
</dbReference>
<keyword evidence="4 6" id="KW-0289">Folate biosynthesis</keyword>
<dbReference type="RefSeq" id="WP_074571853.1">
    <property type="nucleotide sequence ID" value="NZ_FNJQ01000008.1"/>
</dbReference>
<dbReference type="GO" id="GO:0046654">
    <property type="term" value="P:tetrahydrofolate biosynthetic process"/>
    <property type="evidence" value="ECO:0007669"/>
    <property type="project" value="UniProtKB-UniRule"/>
</dbReference>
<dbReference type="PANTHER" id="PTHR42844">
    <property type="entry name" value="DIHYDRONEOPTERIN ALDOLASE 1-RELATED"/>
    <property type="match status" value="1"/>
</dbReference>
<evidence type="ECO:0000256" key="3">
    <source>
        <dbReference type="ARBA" id="ARBA00005708"/>
    </source>
</evidence>
<accession>A0A1H0QKQ9</accession>
<dbReference type="AlphaFoldDB" id="A0A1H0QKQ9"/>